<evidence type="ECO:0000313" key="2">
    <source>
        <dbReference type="Proteomes" id="UP000190961"/>
    </source>
</evidence>
<organism evidence="1 2">
    <name type="scientific">Ohtaekwangia koreensis</name>
    <dbReference type="NCBI Taxonomy" id="688867"/>
    <lineage>
        <taxon>Bacteria</taxon>
        <taxon>Pseudomonadati</taxon>
        <taxon>Bacteroidota</taxon>
        <taxon>Cytophagia</taxon>
        <taxon>Cytophagales</taxon>
        <taxon>Fulvivirgaceae</taxon>
        <taxon>Ohtaekwangia</taxon>
    </lineage>
</organism>
<dbReference type="EMBL" id="FUZU01000001">
    <property type="protein sequence ID" value="SKC46685.1"/>
    <property type="molecule type" value="Genomic_DNA"/>
</dbReference>
<keyword evidence="2" id="KW-1185">Reference proteome</keyword>
<evidence type="ECO:0000313" key="1">
    <source>
        <dbReference type="EMBL" id="SKC46685.1"/>
    </source>
</evidence>
<dbReference type="RefSeq" id="WP_079685376.1">
    <property type="nucleotide sequence ID" value="NZ_FUZU01000001.1"/>
</dbReference>
<protein>
    <submittedName>
        <fullName evidence="1">Uncharacterized protein</fullName>
    </submittedName>
</protein>
<accession>A0A1T5J5K4</accession>
<dbReference type="Proteomes" id="UP000190961">
    <property type="component" value="Unassembled WGS sequence"/>
</dbReference>
<gene>
    <name evidence="1" type="ORF">SAMN05660236_0777</name>
</gene>
<reference evidence="1 2" key="1">
    <citation type="submission" date="2017-02" db="EMBL/GenBank/DDBJ databases">
        <authorList>
            <person name="Peterson S.W."/>
        </authorList>
    </citation>
    <scope>NUCLEOTIDE SEQUENCE [LARGE SCALE GENOMIC DNA]</scope>
    <source>
        <strain evidence="1 2">DSM 25262</strain>
    </source>
</reference>
<dbReference type="AlphaFoldDB" id="A0A1T5J5K4"/>
<dbReference type="STRING" id="688867.SAMN05660236_0777"/>
<proteinExistence type="predicted"/>
<sequence>MTEKQVHILIGCADARDLSQVQLDAIDKVTAEFRDMSIEVELHVIRAAGSFVTPDIVMDIKRTIEQAQRASDPLLPISYYIHIQTHGHLTEDSNDHYISHVHDLKIVEGSPLNCGMLGASGVGIEIEQMIVEEKPVITIKGRAVVVDNDTKIKYLLQEYYAYDGYLAGDWIKSIDLLRTHPRHQRTVLEKAIAVDPELKMLRIQITCGIMDYAIHSLIRVDDGDPSVPYWDTVQTEIRKHTQNDRSAKEMLINQSAKQKPLAGLLCMSDPRMSSRLLAANYYMRHKNIQHTGDYLPNTVFNITGSSFDIPQTPFGPYVIAGFFYAVKHLHLVDQMVMGYNEDQTDRIIKKIKNDPIMRMIVQKFDVNLIAINQLELQQEEA</sequence>
<name>A0A1T5J5K4_9BACT</name>
<dbReference type="OrthoDB" id="937517at2"/>